<feature type="domain" description="Orotidine 5'-phosphate decarboxylase" evidence="8">
    <location>
        <begin position="20"/>
        <end position="280"/>
    </location>
</feature>
<keyword evidence="3" id="KW-0210">Decarboxylase</keyword>
<evidence type="ECO:0000256" key="4">
    <source>
        <dbReference type="ARBA" id="ARBA00022975"/>
    </source>
</evidence>
<evidence type="ECO:0000256" key="1">
    <source>
        <dbReference type="ARBA" id="ARBA00004861"/>
    </source>
</evidence>
<keyword evidence="10" id="KW-1185">Reference proteome</keyword>
<evidence type="ECO:0000256" key="7">
    <source>
        <dbReference type="NCBIfam" id="TIGR02127"/>
    </source>
</evidence>
<dbReference type="PANTHER" id="PTHR43375">
    <property type="entry name" value="OROTIDINE 5'-PHOSPHATE DECARBOXYLASE"/>
    <property type="match status" value="1"/>
</dbReference>
<dbReference type="GO" id="GO:0004590">
    <property type="term" value="F:orotidine-5'-phosphate decarboxylase activity"/>
    <property type="evidence" value="ECO:0007669"/>
    <property type="project" value="UniProtKB-EC"/>
</dbReference>
<reference evidence="9 10" key="1">
    <citation type="submission" date="2023-07" db="EMBL/GenBank/DDBJ databases">
        <title>Comparative genomics of wheat-associated soil bacteria to identify genetic determinants of phenazine resistance.</title>
        <authorList>
            <person name="Mouncey N."/>
        </authorList>
    </citation>
    <scope>NUCLEOTIDE SEQUENCE [LARGE SCALE GENOMIC DNA]</scope>
    <source>
        <strain evidence="9 10">V3I3</strain>
    </source>
</reference>
<dbReference type="EMBL" id="JAUSYY010000001">
    <property type="protein sequence ID" value="MDQ0892476.1"/>
    <property type="molecule type" value="Genomic_DNA"/>
</dbReference>
<accession>A0ABU0R317</accession>
<dbReference type="PANTHER" id="PTHR43375:SF1">
    <property type="entry name" value="OROTIDINE 5'-PHOSPHATE DECARBOXYLASE"/>
    <property type="match status" value="1"/>
</dbReference>
<keyword evidence="4" id="KW-0665">Pyrimidine biosynthesis</keyword>
<dbReference type="InterPro" id="IPR001754">
    <property type="entry name" value="OMPdeCOase_dom"/>
</dbReference>
<comment type="catalytic activity">
    <reaction evidence="6">
        <text>orotidine 5'-phosphate + H(+) = UMP + CO2</text>
        <dbReference type="Rhea" id="RHEA:11596"/>
        <dbReference type="ChEBI" id="CHEBI:15378"/>
        <dbReference type="ChEBI" id="CHEBI:16526"/>
        <dbReference type="ChEBI" id="CHEBI:57538"/>
        <dbReference type="ChEBI" id="CHEBI:57865"/>
        <dbReference type="EC" id="4.1.1.23"/>
    </reaction>
</comment>
<protein>
    <recommendedName>
        <fullName evidence="7">Orotidine-5'-phosphate decarboxylase</fullName>
        <ecNumber evidence="7">4.1.1.23</ecNumber>
    </recommendedName>
</protein>
<dbReference type="CDD" id="cd04725">
    <property type="entry name" value="OMP_decarboxylase_like"/>
    <property type="match status" value="1"/>
</dbReference>
<dbReference type="SMART" id="SM00934">
    <property type="entry name" value="OMPdecase"/>
    <property type="match status" value="1"/>
</dbReference>
<dbReference type="Pfam" id="PF00215">
    <property type="entry name" value="OMPdecase"/>
    <property type="match status" value="1"/>
</dbReference>
<comment type="pathway">
    <text evidence="1">Pyrimidine metabolism; UMP biosynthesis via de novo pathway; UMP from orotate: step 2/2.</text>
</comment>
<evidence type="ECO:0000259" key="8">
    <source>
        <dbReference type="SMART" id="SM00934"/>
    </source>
</evidence>
<organism evidence="9 10">
    <name type="scientific">Agromyces ramosus</name>
    <dbReference type="NCBI Taxonomy" id="33879"/>
    <lineage>
        <taxon>Bacteria</taxon>
        <taxon>Bacillati</taxon>
        <taxon>Actinomycetota</taxon>
        <taxon>Actinomycetes</taxon>
        <taxon>Micrococcales</taxon>
        <taxon>Microbacteriaceae</taxon>
        <taxon>Agromyces</taxon>
    </lineage>
</organism>
<evidence type="ECO:0000313" key="9">
    <source>
        <dbReference type="EMBL" id="MDQ0892476.1"/>
    </source>
</evidence>
<comment type="caution">
    <text evidence="9">The sequence shown here is derived from an EMBL/GenBank/DDBJ whole genome shotgun (WGS) entry which is preliminary data.</text>
</comment>
<keyword evidence="5 9" id="KW-0456">Lyase</keyword>
<dbReference type="InterPro" id="IPR011995">
    <property type="entry name" value="OMPdecase_type-2"/>
</dbReference>
<dbReference type="RefSeq" id="WP_307038473.1">
    <property type="nucleotide sequence ID" value="NZ_JAUSYY010000001.1"/>
</dbReference>
<evidence type="ECO:0000256" key="2">
    <source>
        <dbReference type="ARBA" id="ARBA00008847"/>
    </source>
</evidence>
<evidence type="ECO:0000313" key="10">
    <source>
        <dbReference type="Proteomes" id="UP001239083"/>
    </source>
</evidence>
<dbReference type="Gene3D" id="3.20.20.70">
    <property type="entry name" value="Aldolase class I"/>
    <property type="match status" value="1"/>
</dbReference>
<dbReference type="EC" id="4.1.1.23" evidence="7"/>
<evidence type="ECO:0000256" key="3">
    <source>
        <dbReference type="ARBA" id="ARBA00022793"/>
    </source>
</evidence>
<dbReference type="InterPro" id="IPR011060">
    <property type="entry name" value="RibuloseP-bd_barrel"/>
</dbReference>
<dbReference type="InterPro" id="IPR013785">
    <property type="entry name" value="Aldolase_TIM"/>
</dbReference>
<sequence>MSEPVPFGDRLEAVFAAYGRLCVGIDPHASLLAEWGQPDSAEGVREFGLRAVEAAADRVGIVKPQVAFFERHGAAGYAALERIMGEARDAGLLVIADVKRGDIGSSVEAYGDAWLRPGSSLEADAMTISAYQGLGSIEQVMVAAEEAGKGVFVLAATSNPEASAIQRAVLQQSSRAGSTVAGAITSGVVAWNQGRADASTRALGSAGVVLGATTDLALAGIDTNSEPPRPGLPVLAPGFGHQGGELSDLRLIYGSLAAGVIVSESRSILAAGPDGIADAIARRADQVGAVGV</sequence>
<name>A0ABU0R317_9MICO</name>
<dbReference type="NCBIfam" id="TIGR02127">
    <property type="entry name" value="pyrF_sub2"/>
    <property type="match status" value="1"/>
</dbReference>
<comment type="similarity">
    <text evidence="2">Belongs to the OMP decarboxylase family. Type 2 subfamily.</text>
</comment>
<evidence type="ECO:0000256" key="5">
    <source>
        <dbReference type="ARBA" id="ARBA00023239"/>
    </source>
</evidence>
<dbReference type="Proteomes" id="UP001239083">
    <property type="component" value="Unassembled WGS sequence"/>
</dbReference>
<proteinExistence type="inferred from homology"/>
<gene>
    <name evidence="9" type="ORF">QFZ26_000031</name>
</gene>
<evidence type="ECO:0000256" key="6">
    <source>
        <dbReference type="ARBA" id="ARBA00049157"/>
    </source>
</evidence>
<dbReference type="SUPFAM" id="SSF51366">
    <property type="entry name" value="Ribulose-phoshate binding barrel"/>
    <property type="match status" value="1"/>
</dbReference>